<dbReference type="EMBL" id="FRAW01000034">
    <property type="protein sequence ID" value="SHL09062.1"/>
    <property type="molecule type" value="Genomic_DNA"/>
</dbReference>
<dbReference type="Proteomes" id="UP000184275">
    <property type="component" value="Unassembled WGS sequence"/>
</dbReference>
<sequence>MEIGFLMDIHCRNIQFGFFKIYIRRVSLSRYSAPSRRILSWKISLYGESLRPFAMQTGFFQDSFCQSFVSFFKIFPLYSRDGFGDAFRCDSQRLQKLFGIVTVVKFLFEPVNFDAKRRIGKVGRHFGTKAAVDNAVFQRDD</sequence>
<name>A0A1M6XSV1_9BACT</name>
<accession>A0A1M6XSV1</accession>
<proteinExistence type="predicted"/>
<reference evidence="2" key="1">
    <citation type="submission" date="2016-11" db="EMBL/GenBank/DDBJ databases">
        <authorList>
            <person name="Varghese N."/>
            <person name="Submissions S."/>
        </authorList>
    </citation>
    <scope>NUCLEOTIDE SEQUENCE [LARGE SCALE GENOMIC DNA]</scope>
    <source>
        <strain evidence="2">UWOS</strain>
    </source>
</reference>
<organism evidence="1 2">
    <name type="scientific">Fibrobacter intestinalis</name>
    <dbReference type="NCBI Taxonomy" id="28122"/>
    <lineage>
        <taxon>Bacteria</taxon>
        <taxon>Pseudomonadati</taxon>
        <taxon>Fibrobacterota</taxon>
        <taxon>Fibrobacteria</taxon>
        <taxon>Fibrobacterales</taxon>
        <taxon>Fibrobacteraceae</taxon>
        <taxon>Fibrobacter</taxon>
    </lineage>
</organism>
<protein>
    <submittedName>
        <fullName evidence="1">Uncharacterized protein</fullName>
    </submittedName>
</protein>
<evidence type="ECO:0000313" key="2">
    <source>
        <dbReference type="Proteomes" id="UP000184275"/>
    </source>
</evidence>
<keyword evidence="2" id="KW-1185">Reference proteome</keyword>
<evidence type="ECO:0000313" key="1">
    <source>
        <dbReference type="EMBL" id="SHL09062.1"/>
    </source>
</evidence>
<dbReference type="AlphaFoldDB" id="A0A1M6XSV1"/>
<gene>
    <name evidence="1" type="ORF">SAMN05720469_13422</name>
</gene>